<dbReference type="GO" id="GO:0008270">
    <property type="term" value="F:zinc ion binding"/>
    <property type="evidence" value="ECO:0007669"/>
    <property type="project" value="UniProtKB-KW"/>
</dbReference>
<comment type="similarity">
    <text evidence="3">Belongs to the lst-2 family.</text>
</comment>
<dbReference type="GO" id="GO:0005829">
    <property type="term" value="C:cytosol"/>
    <property type="evidence" value="ECO:0007669"/>
    <property type="project" value="UniProtKB-SubCell"/>
</dbReference>
<dbReference type="Pfam" id="PF01363">
    <property type="entry name" value="FYVE"/>
    <property type="match status" value="1"/>
</dbReference>
<dbReference type="Proteomes" id="UP000288216">
    <property type="component" value="Unassembled WGS sequence"/>
</dbReference>
<evidence type="ECO:0000256" key="3">
    <source>
        <dbReference type="ARBA" id="ARBA00008755"/>
    </source>
</evidence>
<keyword evidence="6" id="KW-1017">Isopeptide bond</keyword>
<dbReference type="PANTHER" id="PTHR46465:SF4">
    <property type="entry name" value="FYVE-TYPE DOMAIN-CONTAINING PROTEIN"/>
    <property type="match status" value="1"/>
</dbReference>
<dbReference type="InterPro" id="IPR017455">
    <property type="entry name" value="Znf_FYVE-rel"/>
</dbReference>
<evidence type="ECO:0000256" key="2">
    <source>
        <dbReference type="ARBA" id="ARBA00004514"/>
    </source>
</evidence>
<feature type="domain" description="FYVE-type" evidence="16">
    <location>
        <begin position="701"/>
        <end position="761"/>
    </location>
</feature>
<evidence type="ECO:0000313" key="18">
    <source>
        <dbReference type="Proteomes" id="UP000288216"/>
    </source>
</evidence>
<dbReference type="PROSITE" id="PS50178">
    <property type="entry name" value="ZF_FYVE"/>
    <property type="match status" value="1"/>
</dbReference>
<dbReference type="PANTHER" id="PTHR46465">
    <property type="entry name" value="LATERAL SIGNALING TARGET PROTEIN 2 HOMOLOG"/>
    <property type="match status" value="1"/>
</dbReference>
<evidence type="ECO:0000313" key="17">
    <source>
        <dbReference type="EMBL" id="GCB66687.1"/>
    </source>
</evidence>
<evidence type="ECO:0000256" key="5">
    <source>
        <dbReference type="ARBA" id="ARBA00022490"/>
    </source>
</evidence>
<dbReference type="InterPro" id="IPR051118">
    <property type="entry name" value="LST-2"/>
</dbReference>
<dbReference type="OrthoDB" id="20035at2759"/>
<dbReference type="InterPro" id="IPR043269">
    <property type="entry name" value="FYVE_LST2"/>
</dbReference>
<keyword evidence="18" id="KW-1185">Reference proteome</keyword>
<protein>
    <recommendedName>
        <fullName evidence="4">Lateral signaling target protein 2 homolog</fullName>
    </recommendedName>
    <alternativeName>
        <fullName evidence="14">Zinc finger FYVE domain-containing protein 28</fullName>
    </alternativeName>
</protein>
<keyword evidence="5" id="KW-0963">Cytoplasm</keyword>
<sequence>MRSVSEQLNMLPAAVKRWLHKPKRSNPHPLAQFFYADKEVTQVLTELNNVNLHNDPQQYIVQLNNLRARQDHMLQIINQIMDDCIPNERPNRDFHIKFPDEVLQEHLGVQLWFAAECLVAGSLIEAHESEMLLLQPLAEDLLRSLEEVRYLLREHCFSDYTIYTDDIKAALVRFDRLFAEFELRYVSAVVPIKSPKELYNQQQIIVLFCETVDRALKLGYLTQDMIDGLEPVVMFTIPRLAIICGLRIYPEGPLNLEQQPDDMSKLFKPFYTLLQKIRDLLYVLTEEELSILEKSLCAVEAEDFFNAHTMLPSLSPLHNSILNHEGLDEYADGVSPITSDSEEPDRLKLIKHQATNEMYSQQSNSNVSNSLQRAPNEITGSLEASIRETENEIWQQEFGRGTHGNMLANALNQNKTILGDSPESSLPAFTDSLTDFNVFQHCTVAENNLTSETDQQELVGGLESTGASTLNAVQTHYFSDIPDTSCVPTTSEQGHVVPSLNVYSSGRDTLKQEAGASSFLEASKEHVEGAEEQNKMKITSSEITKQYSCDGRTSNTSMVPEDPHNIRVTEGENESRVMDHETIKHAVWAVRAAVREEIRARYRSRSDMLHRLFVCISGVADQLQTNFAGDLRRILKTVFEIATSTPEKNEDAIEEEKEEENVTLEPTLEDCVLCQESHSYPSRTSNLDSTKLEVPPEWIADSACNQCMSCKAPFTIIRRRHHCRNCGKIFCSRCSSQSAPLPWFGQMKPVRVCTHCYTVHLTPCYSTTSAC</sequence>
<accession>A0A401P0R1</accession>
<evidence type="ECO:0000256" key="15">
    <source>
        <dbReference type="PROSITE-ProRule" id="PRU00091"/>
    </source>
</evidence>
<evidence type="ECO:0000256" key="1">
    <source>
        <dbReference type="ARBA" id="ARBA00004146"/>
    </source>
</evidence>
<dbReference type="InterPro" id="IPR000306">
    <property type="entry name" value="Znf_FYVE"/>
</dbReference>
<keyword evidence="11" id="KW-0832">Ubl conjugation</keyword>
<evidence type="ECO:0000256" key="14">
    <source>
        <dbReference type="ARBA" id="ARBA00083237"/>
    </source>
</evidence>
<name>A0A401P0R1_SCYTO</name>
<proteinExistence type="inferred from homology"/>
<dbReference type="EMBL" id="BFAA01007026">
    <property type="protein sequence ID" value="GCB66687.1"/>
    <property type="molecule type" value="Genomic_DNA"/>
</dbReference>
<evidence type="ECO:0000256" key="6">
    <source>
        <dbReference type="ARBA" id="ARBA00022499"/>
    </source>
</evidence>
<dbReference type="Gene3D" id="3.30.40.10">
    <property type="entry name" value="Zinc/RING finger domain, C3HC4 (zinc finger)"/>
    <property type="match status" value="1"/>
</dbReference>
<dbReference type="SMART" id="SM00064">
    <property type="entry name" value="FYVE"/>
    <property type="match status" value="1"/>
</dbReference>
<comment type="caution">
    <text evidence="17">The sequence shown here is derived from an EMBL/GenBank/DDBJ whole genome shotgun (WGS) entry which is preliminary data.</text>
</comment>
<dbReference type="InterPro" id="IPR013083">
    <property type="entry name" value="Znf_RING/FYVE/PHD"/>
</dbReference>
<comment type="function">
    <text evidence="13">Negative regulator of epidermal growth factor receptor (EGFR) signaling. Acts by promoting EGFR degradation in endosomes when not monoubiquitinated.</text>
</comment>
<keyword evidence="9 15" id="KW-0863">Zinc-finger</keyword>
<reference evidence="17 18" key="1">
    <citation type="journal article" date="2018" name="Nat. Ecol. Evol.">
        <title>Shark genomes provide insights into elasmobranch evolution and the origin of vertebrates.</title>
        <authorList>
            <person name="Hara Y"/>
            <person name="Yamaguchi K"/>
            <person name="Onimaru K"/>
            <person name="Kadota M"/>
            <person name="Koyanagi M"/>
            <person name="Keeley SD"/>
            <person name="Tatsumi K"/>
            <person name="Tanaka K"/>
            <person name="Motone F"/>
            <person name="Kageyama Y"/>
            <person name="Nozu R"/>
            <person name="Adachi N"/>
            <person name="Nishimura O"/>
            <person name="Nakagawa R"/>
            <person name="Tanegashima C"/>
            <person name="Kiyatake I"/>
            <person name="Matsumoto R"/>
            <person name="Murakumo K"/>
            <person name="Nishida K"/>
            <person name="Terakita A"/>
            <person name="Kuratani S"/>
            <person name="Sato K"/>
            <person name="Hyodo S Kuraku.S."/>
        </authorList>
    </citation>
    <scope>NUCLEOTIDE SEQUENCE [LARGE SCALE GENOMIC DNA]</scope>
</reference>
<dbReference type="InterPro" id="IPR011011">
    <property type="entry name" value="Znf_FYVE_PHD"/>
</dbReference>
<dbReference type="GO" id="GO:0031901">
    <property type="term" value="C:early endosome membrane"/>
    <property type="evidence" value="ECO:0007669"/>
    <property type="project" value="UniProtKB-SubCell"/>
</dbReference>
<dbReference type="AlphaFoldDB" id="A0A401P0R1"/>
<dbReference type="OMA" id="INPFSPC"/>
<keyword evidence="10" id="KW-0862">Zinc</keyword>
<keyword evidence="8" id="KW-0967">Endosome</keyword>
<evidence type="ECO:0000259" key="16">
    <source>
        <dbReference type="PROSITE" id="PS50178"/>
    </source>
</evidence>
<evidence type="ECO:0000256" key="4">
    <source>
        <dbReference type="ARBA" id="ARBA00019870"/>
    </source>
</evidence>
<evidence type="ECO:0000256" key="8">
    <source>
        <dbReference type="ARBA" id="ARBA00022753"/>
    </source>
</evidence>
<comment type="subcellular location">
    <subcellularLocation>
        <location evidence="2">Cytoplasm</location>
        <location evidence="2">Cytosol</location>
    </subcellularLocation>
    <subcellularLocation>
        <location evidence="1">Early endosome membrane</location>
    </subcellularLocation>
</comment>
<organism evidence="17 18">
    <name type="scientific">Scyliorhinus torazame</name>
    <name type="common">Cloudy catshark</name>
    <name type="synonym">Catulus torazame</name>
    <dbReference type="NCBI Taxonomy" id="75743"/>
    <lineage>
        <taxon>Eukaryota</taxon>
        <taxon>Metazoa</taxon>
        <taxon>Chordata</taxon>
        <taxon>Craniata</taxon>
        <taxon>Vertebrata</taxon>
        <taxon>Chondrichthyes</taxon>
        <taxon>Elasmobranchii</taxon>
        <taxon>Galeomorphii</taxon>
        <taxon>Galeoidea</taxon>
        <taxon>Carcharhiniformes</taxon>
        <taxon>Scyliorhinidae</taxon>
        <taxon>Scyliorhinus</taxon>
    </lineage>
</organism>
<gene>
    <name evidence="17" type="ORF">scyTo_0013606</name>
</gene>
<evidence type="ECO:0000256" key="9">
    <source>
        <dbReference type="ARBA" id="ARBA00022771"/>
    </source>
</evidence>
<evidence type="ECO:0000256" key="7">
    <source>
        <dbReference type="ARBA" id="ARBA00022723"/>
    </source>
</evidence>
<evidence type="ECO:0000256" key="12">
    <source>
        <dbReference type="ARBA" id="ARBA00023136"/>
    </source>
</evidence>
<dbReference type="SUPFAM" id="SSF57903">
    <property type="entry name" value="FYVE/PHD zinc finger"/>
    <property type="match status" value="1"/>
</dbReference>
<evidence type="ECO:0000256" key="13">
    <source>
        <dbReference type="ARBA" id="ARBA00059106"/>
    </source>
</evidence>
<evidence type="ECO:0000256" key="11">
    <source>
        <dbReference type="ARBA" id="ARBA00022843"/>
    </source>
</evidence>
<evidence type="ECO:0000256" key="10">
    <source>
        <dbReference type="ARBA" id="ARBA00022833"/>
    </source>
</evidence>
<dbReference type="FunFam" id="3.30.40.10:FF:000092">
    <property type="entry name" value="Lateral signaling target protein 2 homolog"/>
    <property type="match status" value="1"/>
</dbReference>
<keyword evidence="12" id="KW-0472">Membrane</keyword>
<dbReference type="CDD" id="cd15731">
    <property type="entry name" value="FYVE_LST2"/>
    <property type="match status" value="1"/>
</dbReference>
<keyword evidence="7" id="KW-0479">Metal-binding</keyword>